<proteinExistence type="predicted"/>
<keyword evidence="3" id="KW-1185">Reference proteome</keyword>
<comment type="caution">
    <text evidence="2">The sequence shown here is derived from an EMBL/GenBank/DDBJ whole genome shotgun (WGS) entry which is preliminary data.</text>
</comment>
<dbReference type="InParanoid" id="A0A2P6MPL9"/>
<feature type="region of interest" description="Disordered" evidence="1">
    <location>
        <begin position="49"/>
        <end position="68"/>
    </location>
</feature>
<dbReference type="AlphaFoldDB" id="A0A2P6MPL9"/>
<gene>
    <name evidence="2" type="ORF">PROFUN_16234</name>
</gene>
<sequence>GNSVKISENFPAFGTNRKNRNICPINPTKYHKNRKMKNCLSAILDCPSLDHKKQPKHKDSQDMGSLQV</sequence>
<protein>
    <submittedName>
        <fullName evidence="2">Uncharacterized protein</fullName>
    </submittedName>
</protein>
<feature type="non-terminal residue" evidence="2">
    <location>
        <position position="1"/>
    </location>
</feature>
<accession>A0A2P6MPL9</accession>
<dbReference type="EMBL" id="MDYQ01000585">
    <property type="protein sequence ID" value="PRP73649.1"/>
    <property type="molecule type" value="Genomic_DNA"/>
</dbReference>
<evidence type="ECO:0000313" key="3">
    <source>
        <dbReference type="Proteomes" id="UP000241769"/>
    </source>
</evidence>
<reference evidence="2 3" key="1">
    <citation type="journal article" date="2018" name="Genome Biol. Evol.">
        <title>Multiple Roots of Fruiting Body Formation in Amoebozoa.</title>
        <authorList>
            <person name="Hillmann F."/>
            <person name="Forbes G."/>
            <person name="Novohradska S."/>
            <person name="Ferling I."/>
            <person name="Riege K."/>
            <person name="Groth M."/>
            <person name="Westermann M."/>
            <person name="Marz M."/>
            <person name="Spaller T."/>
            <person name="Winckler T."/>
            <person name="Schaap P."/>
            <person name="Glockner G."/>
        </authorList>
    </citation>
    <scope>NUCLEOTIDE SEQUENCE [LARGE SCALE GENOMIC DNA]</scope>
    <source>
        <strain evidence="2 3">Jena</strain>
    </source>
</reference>
<dbReference type="Proteomes" id="UP000241769">
    <property type="component" value="Unassembled WGS sequence"/>
</dbReference>
<evidence type="ECO:0000256" key="1">
    <source>
        <dbReference type="SAM" id="MobiDB-lite"/>
    </source>
</evidence>
<feature type="compositionally biased region" description="Basic and acidic residues" evidence="1">
    <location>
        <begin position="49"/>
        <end position="61"/>
    </location>
</feature>
<evidence type="ECO:0000313" key="2">
    <source>
        <dbReference type="EMBL" id="PRP73649.1"/>
    </source>
</evidence>
<name>A0A2P6MPL9_9EUKA</name>
<organism evidence="2 3">
    <name type="scientific">Planoprotostelium fungivorum</name>
    <dbReference type="NCBI Taxonomy" id="1890364"/>
    <lineage>
        <taxon>Eukaryota</taxon>
        <taxon>Amoebozoa</taxon>
        <taxon>Evosea</taxon>
        <taxon>Variosea</taxon>
        <taxon>Cavosteliida</taxon>
        <taxon>Cavosteliaceae</taxon>
        <taxon>Planoprotostelium</taxon>
    </lineage>
</organism>